<comment type="similarity">
    <text evidence="2">Belongs to the GtrA family.</text>
</comment>
<keyword evidence="9" id="KW-1185">Reference proteome</keyword>
<sequence length="129" mass="14246">MKFGFVGGVNTTIDFGVFTLLTLAGVPYLAAQCVSFLCGNLNSYLMNRKWTFQQKGNGIGREGLKFVSVSLLSLLLTTSLLVWLHQSLQYPLLLSKLLSATAGMMVNYLGSRLWVFVKPQETVETPTPH</sequence>
<comment type="subcellular location">
    <subcellularLocation>
        <location evidence="1">Membrane</location>
        <topology evidence="1">Multi-pass membrane protein</topology>
    </subcellularLocation>
</comment>
<evidence type="ECO:0000256" key="4">
    <source>
        <dbReference type="ARBA" id="ARBA00022989"/>
    </source>
</evidence>
<dbReference type="PANTHER" id="PTHR38459">
    <property type="entry name" value="PROPHAGE BACTOPRENOL-LINKED GLUCOSE TRANSLOCASE HOMOLOG"/>
    <property type="match status" value="1"/>
</dbReference>
<dbReference type="OrthoDB" id="9812049at2"/>
<evidence type="ECO:0000259" key="7">
    <source>
        <dbReference type="Pfam" id="PF04138"/>
    </source>
</evidence>
<dbReference type="GO" id="GO:0000271">
    <property type="term" value="P:polysaccharide biosynthetic process"/>
    <property type="evidence" value="ECO:0007669"/>
    <property type="project" value="InterPro"/>
</dbReference>
<dbReference type="AlphaFoldDB" id="A0A229UV88"/>
<dbReference type="PANTHER" id="PTHR38459:SF1">
    <property type="entry name" value="PROPHAGE BACTOPRENOL-LINKED GLUCOSE TRANSLOCASE HOMOLOG"/>
    <property type="match status" value="1"/>
</dbReference>
<accession>A0A229UV88</accession>
<protein>
    <recommendedName>
        <fullName evidence="7">GtrA/DPMS transmembrane domain-containing protein</fullName>
    </recommendedName>
</protein>
<keyword evidence="4 6" id="KW-1133">Transmembrane helix</keyword>
<keyword evidence="3 6" id="KW-0812">Transmembrane</keyword>
<evidence type="ECO:0000256" key="1">
    <source>
        <dbReference type="ARBA" id="ARBA00004141"/>
    </source>
</evidence>
<dbReference type="Pfam" id="PF04138">
    <property type="entry name" value="GtrA_DPMS_TM"/>
    <property type="match status" value="1"/>
</dbReference>
<evidence type="ECO:0000313" key="9">
    <source>
        <dbReference type="Proteomes" id="UP000215509"/>
    </source>
</evidence>
<evidence type="ECO:0000256" key="5">
    <source>
        <dbReference type="ARBA" id="ARBA00023136"/>
    </source>
</evidence>
<organism evidence="8 9">
    <name type="scientific">Paenibacillus rigui</name>
    <dbReference type="NCBI Taxonomy" id="554312"/>
    <lineage>
        <taxon>Bacteria</taxon>
        <taxon>Bacillati</taxon>
        <taxon>Bacillota</taxon>
        <taxon>Bacilli</taxon>
        <taxon>Bacillales</taxon>
        <taxon>Paenibacillaceae</taxon>
        <taxon>Paenibacillus</taxon>
    </lineage>
</organism>
<evidence type="ECO:0000256" key="6">
    <source>
        <dbReference type="SAM" id="Phobius"/>
    </source>
</evidence>
<dbReference type="Proteomes" id="UP000215509">
    <property type="component" value="Unassembled WGS sequence"/>
</dbReference>
<comment type="caution">
    <text evidence="8">The sequence shown here is derived from an EMBL/GenBank/DDBJ whole genome shotgun (WGS) entry which is preliminary data.</text>
</comment>
<gene>
    <name evidence="8" type="ORF">CF651_04805</name>
</gene>
<feature type="transmembrane region" description="Helical" evidence="6">
    <location>
        <begin position="66"/>
        <end position="84"/>
    </location>
</feature>
<dbReference type="GO" id="GO:0005886">
    <property type="term" value="C:plasma membrane"/>
    <property type="evidence" value="ECO:0007669"/>
    <property type="project" value="TreeGrafter"/>
</dbReference>
<evidence type="ECO:0000313" key="8">
    <source>
        <dbReference type="EMBL" id="OXM87517.1"/>
    </source>
</evidence>
<proteinExistence type="inferred from homology"/>
<keyword evidence="5 6" id="KW-0472">Membrane</keyword>
<name>A0A229UV88_9BACL</name>
<dbReference type="EMBL" id="NMQW01000005">
    <property type="protein sequence ID" value="OXM87517.1"/>
    <property type="molecule type" value="Genomic_DNA"/>
</dbReference>
<dbReference type="InterPro" id="IPR007267">
    <property type="entry name" value="GtrA_DPMS_TM"/>
</dbReference>
<feature type="domain" description="GtrA/DPMS transmembrane" evidence="7">
    <location>
        <begin position="2"/>
        <end position="116"/>
    </location>
</feature>
<evidence type="ECO:0000256" key="3">
    <source>
        <dbReference type="ARBA" id="ARBA00022692"/>
    </source>
</evidence>
<feature type="transmembrane region" description="Helical" evidence="6">
    <location>
        <begin position="20"/>
        <end position="45"/>
    </location>
</feature>
<reference evidence="8 9" key="1">
    <citation type="submission" date="2017-07" db="EMBL/GenBank/DDBJ databases">
        <title>Genome sequencing and assembly of Paenibacillus rigui.</title>
        <authorList>
            <person name="Mayilraj S."/>
        </authorList>
    </citation>
    <scope>NUCLEOTIDE SEQUENCE [LARGE SCALE GENOMIC DNA]</scope>
    <source>
        <strain evidence="8 9">JCM 16352</strain>
    </source>
</reference>
<evidence type="ECO:0000256" key="2">
    <source>
        <dbReference type="ARBA" id="ARBA00009399"/>
    </source>
</evidence>
<dbReference type="InterPro" id="IPR051401">
    <property type="entry name" value="GtrA_CellWall_Glycosyl"/>
</dbReference>